<dbReference type="InterPro" id="IPR010994">
    <property type="entry name" value="RuvA_2-like"/>
</dbReference>
<dbReference type="GO" id="GO:0005524">
    <property type="term" value="F:ATP binding"/>
    <property type="evidence" value="ECO:0007669"/>
    <property type="project" value="InterPro"/>
</dbReference>
<keyword evidence="3 6" id="KW-0238">DNA-binding</keyword>
<dbReference type="Pfam" id="PF14520">
    <property type="entry name" value="HHH_5"/>
    <property type="match status" value="1"/>
</dbReference>
<evidence type="ECO:0000256" key="3">
    <source>
        <dbReference type="ARBA" id="ARBA00023125"/>
    </source>
</evidence>
<reference evidence="8 9" key="1">
    <citation type="journal article" date="2021" name="bioRxiv">
        <title>Unraveling nitrogen, sulfur and carbon metabolic pathways and microbial community transcriptional responses to substrate deprivation and toxicity stresses in a bioreactor mimicking anoxic brackish coastal sediment conditions.</title>
        <authorList>
            <person name="Martins P.D."/>
            <person name="Echeveste M.J."/>
            <person name="Arshad A."/>
            <person name="Kurth J."/>
            <person name="Ouboter H."/>
            <person name="Jetten M.S.M."/>
            <person name="Welte C.U."/>
        </authorList>
    </citation>
    <scope>NUCLEOTIDE SEQUENCE [LARGE SCALE GENOMIC DNA]</scope>
    <source>
        <strain evidence="8">MAG_38</strain>
    </source>
</reference>
<feature type="domain" description="Helix-hairpin-helix DNA-binding motif class 1" evidence="7">
    <location>
        <begin position="73"/>
        <end position="92"/>
    </location>
</feature>
<evidence type="ECO:0000256" key="5">
    <source>
        <dbReference type="ARBA" id="ARBA00023204"/>
    </source>
</evidence>
<evidence type="ECO:0000313" key="8">
    <source>
        <dbReference type="EMBL" id="MBZ0159876.1"/>
    </source>
</evidence>
<dbReference type="AlphaFoldDB" id="A0AAJ1AK44"/>
<dbReference type="SUPFAM" id="SSF47781">
    <property type="entry name" value="RuvA domain 2-like"/>
    <property type="match status" value="1"/>
</dbReference>
<gene>
    <name evidence="6 8" type="primary">ruvA</name>
    <name evidence="8" type="ORF">K8G79_07060</name>
</gene>
<evidence type="ECO:0000313" key="9">
    <source>
        <dbReference type="Proteomes" id="UP001197609"/>
    </source>
</evidence>
<dbReference type="HAMAP" id="MF_00031">
    <property type="entry name" value="DNA_HJ_migration_RuvA"/>
    <property type="match status" value="1"/>
</dbReference>
<dbReference type="InterPro" id="IPR003583">
    <property type="entry name" value="Hlx-hairpin-Hlx_DNA-bd_motif"/>
</dbReference>
<keyword evidence="1 6" id="KW-0963">Cytoplasm</keyword>
<dbReference type="InterPro" id="IPR013849">
    <property type="entry name" value="DNA_helicase_Holl-junc_RuvA_I"/>
</dbReference>
<keyword evidence="2 6" id="KW-0227">DNA damage</keyword>
<dbReference type="SMART" id="SM00278">
    <property type="entry name" value="HhH1"/>
    <property type="match status" value="2"/>
</dbReference>
<keyword evidence="4 6" id="KW-0233">DNA recombination</keyword>
<feature type="region of interest" description="Domain III" evidence="6">
    <location>
        <begin position="150"/>
        <end position="208"/>
    </location>
</feature>
<evidence type="ECO:0000256" key="2">
    <source>
        <dbReference type="ARBA" id="ARBA00022763"/>
    </source>
</evidence>
<dbReference type="InterPro" id="IPR000085">
    <property type="entry name" value="RuvA"/>
</dbReference>
<dbReference type="GO" id="GO:0006281">
    <property type="term" value="P:DNA repair"/>
    <property type="evidence" value="ECO:0007669"/>
    <property type="project" value="UniProtKB-UniRule"/>
</dbReference>
<comment type="caution">
    <text evidence="8">The sequence shown here is derived from an EMBL/GenBank/DDBJ whole genome shotgun (WGS) entry which is preliminary data.</text>
</comment>
<organism evidence="8 9">
    <name type="scientific">Candidatus Methylomirabilis tolerans</name>
    <dbReference type="NCBI Taxonomy" id="3123416"/>
    <lineage>
        <taxon>Bacteria</taxon>
        <taxon>Candidatus Methylomirabilota</taxon>
        <taxon>Candidatus Methylomirabilia</taxon>
        <taxon>Candidatus Methylomirabilales</taxon>
        <taxon>Candidatus Methylomirabilaceae</taxon>
        <taxon>Candidatus Methylomirabilis</taxon>
    </lineage>
</organism>
<evidence type="ECO:0000256" key="1">
    <source>
        <dbReference type="ARBA" id="ARBA00022490"/>
    </source>
</evidence>
<protein>
    <recommendedName>
        <fullName evidence="6">Holliday junction branch migration complex subunit RuvA</fullName>
    </recommendedName>
</protein>
<dbReference type="Gene3D" id="1.10.150.20">
    <property type="entry name" value="5' to 3' exonuclease, C-terminal subdomain"/>
    <property type="match status" value="1"/>
</dbReference>
<evidence type="ECO:0000259" key="7">
    <source>
        <dbReference type="SMART" id="SM00278"/>
    </source>
</evidence>
<dbReference type="GO" id="GO:0000400">
    <property type="term" value="F:four-way junction DNA binding"/>
    <property type="evidence" value="ECO:0007669"/>
    <property type="project" value="UniProtKB-UniRule"/>
</dbReference>
<comment type="subcellular location">
    <subcellularLocation>
        <location evidence="6">Cytoplasm</location>
    </subcellularLocation>
</comment>
<feature type="region of interest" description="Domain I" evidence="6">
    <location>
        <begin position="1"/>
        <end position="64"/>
    </location>
</feature>
<dbReference type="SUPFAM" id="SSF46929">
    <property type="entry name" value="DNA helicase RuvA subunit, C-terminal domain"/>
    <property type="match status" value="1"/>
</dbReference>
<dbReference type="SUPFAM" id="SSF50249">
    <property type="entry name" value="Nucleic acid-binding proteins"/>
    <property type="match status" value="1"/>
</dbReference>
<dbReference type="Proteomes" id="UP001197609">
    <property type="component" value="Unassembled WGS sequence"/>
</dbReference>
<comment type="caution">
    <text evidence="6">Lacks conserved residue(s) required for the propagation of feature annotation.</text>
</comment>
<evidence type="ECO:0000256" key="4">
    <source>
        <dbReference type="ARBA" id="ARBA00023172"/>
    </source>
</evidence>
<feature type="domain" description="Helix-hairpin-helix DNA-binding motif class 1" evidence="7">
    <location>
        <begin position="108"/>
        <end position="127"/>
    </location>
</feature>
<dbReference type="InterPro" id="IPR011114">
    <property type="entry name" value="RuvA_C"/>
</dbReference>
<dbReference type="InterPro" id="IPR012340">
    <property type="entry name" value="NA-bd_OB-fold"/>
</dbReference>
<sequence length="208" mass="22501">MIAQLRGLLVSKDPGQIVVDVNGVGYQVFVPLSTFYQLPEIQQQVCLRVYTHVREDAIQLYGFHAIEEKMTFELLTGVSGIGPRLAANILSGITVEEFIPAILEGDIARLKAIPGVGRKTAERIILELKDKVLGVPRAGQVMAGHQPSSERDRTVEDVISALLNLGCSRKEASVAAEAAHHAVGDGADFEKVVKQALKHLSEGTGKRL</sequence>
<dbReference type="EMBL" id="JAIOIU010000083">
    <property type="protein sequence ID" value="MBZ0159876.1"/>
    <property type="molecule type" value="Genomic_DNA"/>
</dbReference>
<accession>A0AAJ1AK44</accession>
<dbReference type="InterPro" id="IPR036267">
    <property type="entry name" value="RuvA_C_sf"/>
</dbReference>
<name>A0AAJ1AK44_9BACT</name>
<dbReference type="Gene3D" id="1.10.8.10">
    <property type="entry name" value="DNA helicase RuvA subunit, C-terminal domain"/>
    <property type="match status" value="1"/>
</dbReference>
<dbReference type="GO" id="GO:0009379">
    <property type="term" value="C:Holliday junction helicase complex"/>
    <property type="evidence" value="ECO:0007669"/>
    <property type="project" value="InterPro"/>
</dbReference>
<dbReference type="GO" id="GO:0048476">
    <property type="term" value="C:Holliday junction resolvase complex"/>
    <property type="evidence" value="ECO:0007669"/>
    <property type="project" value="UniProtKB-UniRule"/>
</dbReference>
<proteinExistence type="inferred from homology"/>
<evidence type="ECO:0000256" key="6">
    <source>
        <dbReference type="HAMAP-Rule" id="MF_00031"/>
    </source>
</evidence>
<dbReference type="Gene3D" id="2.40.50.140">
    <property type="entry name" value="Nucleic acid-binding proteins"/>
    <property type="match status" value="1"/>
</dbReference>
<dbReference type="GO" id="GO:0009378">
    <property type="term" value="F:four-way junction helicase activity"/>
    <property type="evidence" value="ECO:0007669"/>
    <property type="project" value="InterPro"/>
</dbReference>
<comment type="similarity">
    <text evidence="6">Belongs to the RuvA family.</text>
</comment>
<comment type="function">
    <text evidence="6">The RuvA-RuvB-RuvC complex processes Holliday junction (HJ) DNA during genetic recombination and DNA repair, while the RuvA-RuvB complex plays an important role in the rescue of blocked DNA replication forks via replication fork reversal (RFR). RuvA specifically binds to HJ cruciform DNA, conferring on it an open structure. The RuvB hexamer acts as an ATP-dependent pump, pulling dsDNA into and through the RuvAB complex. HJ branch migration allows RuvC to scan DNA until it finds its consensus sequence, where it cleaves and resolves the cruciform DNA.</text>
</comment>
<dbReference type="Pfam" id="PF07499">
    <property type="entry name" value="RuvA_C"/>
    <property type="match status" value="1"/>
</dbReference>
<dbReference type="NCBIfam" id="TIGR00084">
    <property type="entry name" value="ruvA"/>
    <property type="match status" value="1"/>
</dbReference>
<dbReference type="GO" id="GO:0006310">
    <property type="term" value="P:DNA recombination"/>
    <property type="evidence" value="ECO:0007669"/>
    <property type="project" value="UniProtKB-UniRule"/>
</dbReference>
<dbReference type="Pfam" id="PF01330">
    <property type="entry name" value="RuvA_N"/>
    <property type="match status" value="1"/>
</dbReference>
<comment type="subunit">
    <text evidence="6">Homotetramer. Forms an RuvA(8)-RuvB(12)-Holliday junction (HJ) complex. HJ DNA is sandwiched between 2 RuvA tetramers; dsDNA enters through RuvA and exits via RuvB. An RuvB hexamer assembles on each DNA strand where it exits the tetramer. Each RuvB hexamer is contacted by two RuvA subunits (via domain III) on 2 adjacent RuvB subunits; this complex drives branch migration. In the full resolvosome a probable DNA-RuvA(4)-RuvB(12)-RuvC(2) complex forms which resolves the HJ.</text>
</comment>
<dbReference type="GO" id="GO:0005737">
    <property type="term" value="C:cytoplasm"/>
    <property type="evidence" value="ECO:0007669"/>
    <property type="project" value="UniProtKB-SubCell"/>
</dbReference>
<keyword evidence="5 6" id="KW-0234">DNA repair</keyword>
<comment type="domain">
    <text evidence="6">Has three domains with a flexible linker between the domains II and III and assumes an 'L' shape. Domain III is highly mobile and contacts RuvB.</text>
</comment>